<evidence type="ECO:0000313" key="3">
    <source>
        <dbReference type="Proteomes" id="UP000807769"/>
    </source>
</evidence>
<organism evidence="2 3">
    <name type="scientific">Suillus subaureus</name>
    <dbReference type="NCBI Taxonomy" id="48587"/>
    <lineage>
        <taxon>Eukaryota</taxon>
        <taxon>Fungi</taxon>
        <taxon>Dikarya</taxon>
        <taxon>Basidiomycota</taxon>
        <taxon>Agaricomycotina</taxon>
        <taxon>Agaricomycetes</taxon>
        <taxon>Agaricomycetidae</taxon>
        <taxon>Boletales</taxon>
        <taxon>Suillineae</taxon>
        <taxon>Suillaceae</taxon>
        <taxon>Suillus</taxon>
    </lineage>
</organism>
<protein>
    <recommendedName>
        <fullName evidence="1">F-box domain-containing protein</fullName>
    </recommendedName>
</protein>
<keyword evidence="3" id="KW-1185">Reference proteome</keyword>
<name>A0A9P7E1R5_9AGAM</name>
<evidence type="ECO:0000259" key="1">
    <source>
        <dbReference type="PROSITE" id="PS50181"/>
    </source>
</evidence>
<dbReference type="OrthoDB" id="2692326at2759"/>
<dbReference type="RefSeq" id="XP_041188725.1">
    <property type="nucleotide sequence ID" value="XM_041333341.1"/>
</dbReference>
<dbReference type="Proteomes" id="UP000807769">
    <property type="component" value="Unassembled WGS sequence"/>
</dbReference>
<dbReference type="Gene3D" id="3.80.10.10">
    <property type="entry name" value="Ribonuclease Inhibitor"/>
    <property type="match status" value="1"/>
</dbReference>
<dbReference type="AlphaFoldDB" id="A0A9P7E1R5"/>
<dbReference type="InterPro" id="IPR001810">
    <property type="entry name" value="F-box_dom"/>
</dbReference>
<dbReference type="InterPro" id="IPR032675">
    <property type="entry name" value="LRR_dom_sf"/>
</dbReference>
<sequence length="538" mass="61423">MRVVRSRRNRRLPISRLPTEILVMIFKHFEEEKRFDGSASDDVPACLPLTHVCKDWRTIALQCPALWTSIHSSSPRWLGIMFERSQNLPLVVTYKSPVSLPDCLELVLSHLPRIKVLRFRSFQPDCDRIIQLLSSQPAPLLEIFDFSKPLEMWPETTHMTGTIFQGQAPRLRSVELTSFDLSWSAHIFSGLQTLSVRGTKEISFPTLPQLLSVLGRMPALEHLTLERLLIIPEGTKLLEKVPLARLKSITLGSPTIRTAISLFAQLAFPVDAKIALSLRDVQGLQDISDLFSAMGMHPGGSSSIIRSMRAFRHTLRSFCVQFSTSTAMNHTNCWNPDDDDIRLSLQFMYHYNIITNPDPSTIFDIRQMVTQDRIQTLFLSKFDLTGKDFWGAGSVCLPDLEVMHMKGIWVEDLIDALKITKGDIPYPSLRVLDLEDGCFLTGYEGEHEETLQDVMKTRAERGVGIHTLRLVESRELLADQVQGFREVVATVDWDEFVEPDDDEDEAGSINSEEVRLENEARENRVWWFDDPDMDRRQV</sequence>
<accession>A0A9P7E1R5</accession>
<dbReference type="EMBL" id="JABBWG010000037">
    <property type="protein sequence ID" value="KAG1808632.1"/>
    <property type="molecule type" value="Genomic_DNA"/>
</dbReference>
<evidence type="ECO:0000313" key="2">
    <source>
        <dbReference type="EMBL" id="KAG1808632.1"/>
    </source>
</evidence>
<proteinExistence type="predicted"/>
<dbReference type="Pfam" id="PF12937">
    <property type="entry name" value="F-box-like"/>
    <property type="match status" value="1"/>
</dbReference>
<feature type="domain" description="F-box" evidence="1">
    <location>
        <begin position="11"/>
        <end position="70"/>
    </location>
</feature>
<reference evidence="2" key="1">
    <citation type="journal article" date="2020" name="New Phytol.">
        <title>Comparative genomics reveals dynamic genome evolution in host specialist ectomycorrhizal fungi.</title>
        <authorList>
            <person name="Lofgren L.A."/>
            <person name="Nguyen N.H."/>
            <person name="Vilgalys R."/>
            <person name="Ruytinx J."/>
            <person name="Liao H.L."/>
            <person name="Branco S."/>
            <person name="Kuo A."/>
            <person name="LaButti K."/>
            <person name="Lipzen A."/>
            <person name="Andreopoulos W."/>
            <person name="Pangilinan J."/>
            <person name="Riley R."/>
            <person name="Hundley H."/>
            <person name="Na H."/>
            <person name="Barry K."/>
            <person name="Grigoriev I.V."/>
            <person name="Stajich J.E."/>
            <person name="Kennedy P.G."/>
        </authorList>
    </citation>
    <scope>NUCLEOTIDE SEQUENCE</scope>
    <source>
        <strain evidence="2">MN1</strain>
    </source>
</reference>
<comment type="caution">
    <text evidence="2">The sequence shown here is derived from an EMBL/GenBank/DDBJ whole genome shotgun (WGS) entry which is preliminary data.</text>
</comment>
<dbReference type="SUPFAM" id="SSF52047">
    <property type="entry name" value="RNI-like"/>
    <property type="match status" value="1"/>
</dbReference>
<dbReference type="GeneID" id="64627358"/>
<dbReference type="PROSITE" id="PS50181">
    <property type="entry name" value="FBOX"/>
    <property type="match status" value="1"/>
</dbReference>
<dbReference type="Gene3D" id="1.20.1280.50">
    <property type="match status" value="1"/>
</dbReference>
<gene>
    <name evidence="2" type="ORF">BJ212DRAFT_1302911</name>
</gene>